<proteinExistence type="predicted"/>
<protein>
    <submittedName>
        <fullName evidence="1">Uncharacterized protein</fullName>
    </submittedName>
</protein>
<sequence length="155" mass="17350">MVELVRLCRRLSARFPNQRCVESNEPAGAESVVSLSLALPESKASECHNQVAFELRLLCEAICAHCLSRVEEVAGLDLTSLLEFIYFCGPLLPQAASRASLLRRLDLAICQTRRKGRLIDRSPMRMGLFAVLCLLQLKMGQIEPLLVYRASLLDY</sequence>
<evidence type="ECO:0000313" key="1">
    <source>
        <dbReference type="EMBL" id="VEL42964.1"/>
    </source>
</evidence>
<accession>A0A448XR94</accession>
<organism evidence="1 2">
    <name type="scientific">Protopolystoma xenopodis</name>
    <dbReference type="NCBI Taxonomy" id="117903"/>
    <lineage>
        <taxon>Eukaryota</taxon>
        <taxon>Metazoa</taxon>
        <taxon>Spiralia</taxon>
        <taxon>Lophotrochozoa</taxon>
        <taxon>Platyhelminthes</taxon>
        <taxon>Monogenea</taxon>
        <taxon>Polyopisthocotylea</taxon>
        <taxon>Polystomatidea</taxon>
        <taxon>Polystomatidae</taxon>
        <taxon>Protopolystoma</taxon>
    </lineage>
</organism>
<gene>
    <name evidence="1" type="ORF">PXEA_LOCUS36404</name>
</gene>
<dbReference type="EMBL" id="CAAALY010277898">
    <property type="protein sequence ID" value="VEL42964.1"/>
    <property type="molecule type" value="Genomic_DNA"/>
</dbReference>
<name>A0A448XR94_9PLAT</name>
<dbReference type="Proteomes" id="UP000784294">
    <property type="component" value="Unassembled WGS sequence"/>
</dbReference>
<evidence type="ECO:0000313" key="2">
    <source>
        <dbReference type="Proteomes" id="UP000784294"/>
    </source>
</evidence>
<reference evidence="1" key="1">
    <citation type="submission" date="2018-11" db="EMBL/GenBank/DDBJ databases">
        <authorList>
            <consortium name="Pathogen Informatics"/>
        </authorList>
    </citation>
    <scope>NUCLEOTIDE SEQUENCE</scope>
</reference>
<dbReference type="AlphaFoldDB" id="A0A448XR94"/>
<keyword evidence="2" id="KW-1185">Reference proteome</keyword>
<comment type="caution">
    <text evidence="1">The sequence shown here is derived from an EMBL/GenBank/DDBJ whole genome shotgun (WGS) entry which is preliminary data.</text>
</comment>